<dbReference type="EMBL" id="JBDIME010000037">
    <property type="protein sequence ID" value="MEN2793013.1"/>
    <property type="molecule type" value="Genomic_DNA"/>
</dbReference>
<accession>A0ABU9YB32</accession>
<reference evidence="1 2" key="1">
    <citation type="submission" date="2024-05" db="EMBL/GenBank/DDBJ databases">
        <authorList>
            <person name="Liu Q."/>
            <person name="Xin Y.-H."/>
        </authorList>
    </citation>
    <scope>NUCLEOTIDE SEQUENCE [LARGE SCALE GENOMIC DNA]</scope>
    <source>
        <strain evidence="1 2">CGMCC 1.10181</strain>
    </source>
</reference>
<gene>
    <name evidence="1" type="ORF">ABC974_25540</name>
</gene>
<evidence type="ECO:0000313" key="1">
    <source>
        <dbReference type="EMBL" id="MEN2793013.1"/>
    </source>
</evidence>
<proteinExistence type="predicted"/>
<dbReference type="InterPro" id="IPR011200">
    <property type="entry name" value="UCP012608"/>
</dbReference>
<name>A0ABU9YB32_9SPHN</name>
<dbReference type="RefSeq" id="WP_343892335.1">
    <property type="nucleotide sequence ID" value="NZ_BAAAEH010000057.1"/>
</dbReference>
<dbReference type="Proteomes" id="UP001419910">
    <property type="component" value="Unassembled WGS sequence"/>
</dbReference>
<comment type="caution">
    <text evidence="1">The sequence shown here is derived from an EMBL/GenBank/DDBJ whole genome shotgun (WGS) entry which is preliminary data.</text>
</comment>
<organism evidence="1 2">
    <name type="scientific">Sphingomonas oligophenolica</name>
    <dbReference type="NCBI Taxonomy" id="301154"/>
    <lineage>
        <taxon>Bacteria</taxon>
        <taxon>Pseudomonadati</taxon>
        <taxon>Pseudomonadota</taxon>
        <taxon>Alphaproteobacteria</taxon>
        <taxon>Sphingomonadales</taxon>
        <taxon>Sphingomonadaceae</taxon>
        <taxon>Sphingomonas</taxon>
    </lineage>
</organism>
<evidence type="ECO:0000313" key="2">
    <source>
        <dbReference type="Proteomes" id="UP001419910"/>
    </source>
</evidence>
<protein>
    <submittedName>
        <fullName evidence="1">DUF2332 domain-containing protein</fullName>
    </submittedName>
</protein>
<dbReference type="Pfam" id="PF10094">
    <property type="entry name" value="DUF2332"/>
    <property type="match status" value="1"/>
</dbReference>
<sequence length="351" mass="39230">MVDHAPAVFPLMRGREGLLRWNARRRDTAPFYAAMSLAIAEDEELYEISEEAAEGQLSGRLMLSAVHYLLLQNPHEPLARYCPSIAQTPLPADDVGPVMKEFCRKYRSEIIDILHHRTLQTTATDRAARVLLALNEVAKAIGEPFTLFEVGCSAGILLLFDHYRYEFGNGASLGPADASTTVSSFNFVGDRPALPTQFPPIKRRIGFDLDPVNVANADERNWILGCIVADRVDEFEGMRRSLEYRASVPLEVVTGDAMQTLPNAFASIDGPVCILHSWCLYQWPPAAQEAFDTMLTRLSQTRTIHRVGIEATEKSTERAGIEIFHTVYRNGDSETRLLGHLAEGEQLHWYA</sequence>
<keyword evidence="2" id="KW-1185">Reference proteome</keyword>